<sequence length="43" mass="5187">MMCRQLGIDYTKLTPEEFQTLINILKKSKHLNIPKGKRRMKRK</sequence>
<gene>
    <name evidence="1" type="ordered locus">BBR47_10460</name>
</gene>
<reference evidence="1 2" key="1">
    <citation type="submission" date="2005-03" db="EMBL/GenBank/DDBJ databases">
        <title>Brevibacillus brevis strain 47, complete genome.</title>
        <authorList>
            <person name="Hosoyama A."/>
            <person name="Yamada R."/>
            <person name="Hongo Y."/>
            <person name="Terui Y."/>
            <person name="Ankai A."/>
            <person name="Masuyama W."/>
            <person name="Sekiguchi M."/>
            <person name="Takeda T."/>
            <person name="Asano K."/>
            <person name="Ohji S."/>
            <person name="Ichikawa N."/>
            <person name="Narita S."/>
            <person name="Aoki N."/>
            <person name="Miura H."/>
            <person name="Matsushita S."/>
            <person name="Sekigawa T."/>
            <person name="Yamagata H."/>
            <person name="Yoshikawa H."/>
            <person name="Udaka S."/>
            <person name="Tanikawa S."/>
            <person name="Fujita N."/>
        </authorList>
    </citation>
    <scope>NUCLEOTIDE SEQUENCE [LARGE SCALE GENOMIC DNA]</scope>
    <source>
        <strain evidence="2">47 / JCM 6285 / NBRC 100599</strain>
    </source>
</reference>
<dbReference type="KEGG" id="bbe:BBR47_10460"/>
<accession>C0Z666</accession>
<dbReference type="STRING" id="358681.BBR47_10460"/>
<protein>
    <submittedName>
        <fullName evidence="1">Uncharacterized protein</fullName>
    </submittedName>
</protein>
<evidence type="ECO:0000313" key="2">
    <source>
        <dbReference type="Proteomes" id="UP000001877"/>
    </source>
</evidence>
<dbReference type="AlphaFoldDB" id="C0Z666"/>
<dbReference type="EMBL" id="AP008955">
    <property type="protein sequence ID" value="BAH42023.1"/>
    <property type="molecule type" value="Genomic_DNA"/>
</dbReference>
<dbReference type="Proteomes" id="UP000001877">
    <property type="component" value="Chromosome"/>
</dbReference>
<dbReference type="HOGENOM" id="CLU_3230568_0_0_9"/>
<keyword evidence="2" id="KW-1185">Reference proteome</keyword>
<proteinExistence type="predicted"/>
<evidence type="ECO:0000313" key="1">
    <source>
        <dbReference type="EMBL" id="BAH42023.1"/>
    </source>
</evidence>
<organism evidence="1 2">
    <name type="scientific">Brevibacillus brevis (strain 47 / JCM 6285 / NBRC 100599)</name>
    <dbReference type="NCBI Taxonomy" id="358681"/>
    <lineage>
        <taxon>Bacteria</taxon>
        <taxon>Bacillati</taxon>
        <taxon>Bacillota</taxon>
        <taxon>Bacilli</taxon>
        <taxon>Bacillales</taxon>
        <taxon>Paenibacillaceae</taxon>
        <taxon>Brevibacillus</taxon>
    </lineage>
</organism>
<name>C0Z666_BREBN</name>